<feature type="region of interest" description="Disordered" evidence="1">
    <location>
        <begin position="140"/>
        <end position="164"/>
    </location>
</feature>
<comment type="caution">
    <text evidence="2">The sequence shown here is derived from an EMBL/GenBank/DDBJ whole genome shotgun (WGS) entry which is preliminary data.</text>
</comment>
<dbReference type="EMBL" id="BMAV01005869">
    <property type="protein sequence ID" value="GFY47292.1"/>
    <property type="molecule type" value="Genomic_DNA"/>
</dbReference>
<reference evidence="2" key="1">
    <citation type="submission" date="2020-08" db="EMBL/GenBank/DDBJ databases">
        <title>Multicomponent nature underlies the extraordinary mechanical properties of spider dragline silk.</title>
        <authorList>
            <person name="Kono N."/>
            <person name="Nakamura H."/>
            <person name="Mori M."/>
            <person name="Yoshida Y."/>
            <person name="Ohtoshi R."/>
            <person name="Malay A.D."/>
            <person name="Moran D.A.P."/>
            <person name="Tomita M."/>
            <person name="Numata K."/>
            <person name="Arakawa K."/>
        </authorList>
    </citation>
    <scope>NUCLEOTIDE SEQUENCE</scope>
</reference>
<evidence type="ECO:0000256" key="1">
    <source>
        <dbReference type="SAM" id="MobiDB-lite"/>
    </source>
</evidence>
<protein>
    <recommendedName>
        <fullName evidence="4">Reverse transcriptase domain-containing protein</fullName>
    </recommendedName>
</protein>
<keyword evidence="3" id="KW-1185">Reference proteome</keyword>
<sequence>MGISIHAPAGPTRFDAHGSDTTLDIELAKGLHNMTATSISELTSDHNPVNFDTNLNNFTSPPLSTFAFPNRQKFQTVLSESIPGNPTISNKDDIDQTITNFNNKIQDALHATSTYKAIHHTHPITIIPRQLRGKIKHKNRLRKEWQQAKSPPPPPQDANKQASA</sequence>
<dbReference type="OrthoDB" id="6433336at2759"/>
<organism evidence="2 3">
    <name type="scientific">Trichonephila inaurata madagascariensis</name>
    <dbReference type="NCBI Taxonomy" id="2747483"/>
    <lineage>
        <taxon>Eukaryota</taxon>
        <taxon>Metazoa</taxon>
        <taxon>Ecdysozoa</taxon>
        <taxon>Arthropoda</taxon>
        <taxon>Chelicerata</taxon>
        <taxon>Arachnida</taxon>
        <taxon>Araneae</taxon>
        <taxon>Araneomorphae</taxon>
        <taxon>Entelegynae</taxon>
        <taxon>Araneoidea</taxon>
        <taxon>Nephilidae</taxon>
        <taxon>Trichonephila</taxon>
        <taxon>Trichonephila inaurata</taxon>
    </lineage>
</organism>
<evidence type="ECO:0000313" key="3">
    <source>
        <dbReference type="Proteomes" id="UP000886998"/>
    </source>
</evidence>
<evidence type="ECO:0008006" key="4">
    <source>
        <dbReference type="Google" id="ProtNLM"/>
    </source>
</evidence>
<accession>A0A8X6X6W9</accession>
<dbReference type="Proteomes" id="UP000886998">
    <property type="component" value="Unassembled WGS sequence"/>
</dbReference>
<gene>
    <name evidence="2" type="ORF">TNIN_27391</name>
</gene>
<dbReference type="AlphaFoldDB" id="A0A8X6X6W9"/>
<proteinExistence type="predicted"/>
<evidence type="ECO:0000313" key="2">
    <source>
        <dbReference type="EMBL" id="GFY47292.1"/>
    </source>
</evidence>
<name>A0A8X6X6W9_9ARAC</name>